<protein>
    <submittedName>
        <fullName evidence="3">PadR family transcriptional regulator</fullName>
    </submittedName>
</protein>
<sequence length="181" mass="20915">MTQEEPKRTLNATAASLLGFLHEGPMSGWDLAMLSQRRIGDFWTITQSQVYRELATMHRLGLVEKGETGARERTPYRITPAGMDAFAEWIEREPGEETLRFPLLLTLSFGNFVDPEHLDRMIATNREAHEHRLTHFLAESPEYLSPYERATLDFGIRYERAVLEWFDRLPTLLGRAPSDHQ</sequence>
<dbReference type="Pfam" id="PF03551">
    <property type="entry name" value="PadR"/>
    <property type="match status" value="1"/>
</dbReference>
<dbReference type="EMBL" id="RFFH01000005">
    <property type="protein sequence ID" value="RMI32318.1"/>
    <property type="molecule type" value="Genomic_DNA"/>
</dbReference>
<dbReference type="InterPro" id="IPR005149">
    <property type="entry name" value="Tscrpt_reg_PadR_N"/>
</dbReference>
<accession>A0A3M2LCA8</accession>
<evidence type="ECO:0000259" key="1">
    <source>
        <dbReference type="Pfam" id="PF03551"/>
    </source>
</evidence>
<dbReference type="Proteomes" id="UP000279275">
    <property type="component" value="Unassembled WGS sequence"/>
</dbReference>
<dbReference type="SUPFAM" id="SSF46785">
    <property type="entry name" value="Winged helix' DNA-binding domain"/>
    <property type="match status" value="1"/>
</dbReference>
<name>A0A3M2LCA8_9NOCA</name>
<evidence type="ECO:0000313" key="4">
    <source>
        <dbReference type="Proteomes" id="UP000279275"/>
    </source>
</evidence>
<dbReference type="AlphaFoldDB" id="A0A3M2LCA8"/>
<dbReference type="InterPro" id="IPR036390">
    <property type="entry name" value="WH_DNA-bd_sf"/>
</dbReference>
<proteinExistence type="predicted"/>
<reference evidence="3 4" key="1">
    <citation type="submission" date="2018-10" db="EMBL/GenBank/DDBJ databases">
        <title>Isolation from cow dung.</title>
        <authorList>
            <person name="Ling L."/>
        </authorList>
    </citation>
    <scope>NUCLEOTIDE SEQUENCE [LARGE SCALE GENOMIC DNA]</scope>
    <source>
        <strain evidence="3 4">NEAU-LL90</strain>
    </source>
</reference>
<dbReference type="Gene3D" id="6.10.140.190">
    <property type="match status" value="1"/>
</dbReference>
<organism evidence="3 4">
    <name type="scientific">Nocardia stercoris</name>
    <dbReference type="NCBI Taxonomy" id="2483361"/>
    <lineage>
        <taxon>Bacteria</taxon>
        <taxon>Bacillati</taxon>
        <taxon>Actinomycetota</taxon>
        <taxon>Actinomycetes</taxon>
        <taxon>Mycobacteriales</taxon>
        <taxon>Nocardiaceae</taxon>
        <taxon>Nocardia</taxon>
    </lineage>
</organism>
<feature type="domain" description="Transcription regulator PadR C-terminal" evidence="2">
    <location>
        <begin position="100"/>
        <end position="169"/>
    </location>
</feature>
<dbReference type="Gene3D" id="1.10.10.10">
    <property type="entry name" value="Winged helix-like DNA-binding domain superfamily/Winged helix DNA-binding domain"/>
    <property type="match status" value="1"/>
</dbReference>
<evidence type="ECO:0000259" key="2">
    <source>
        <dbReference type="Pfam" id="PF10400"/>
    </source>
</evidence>
<dbReference type="RefSeq" id="WP_122188660.1">
    <property type="nucleotide sequence ID" value="NZ_RFFH01000005.1"/>
</dbReference>
<dbReference type="InterPro" id="IPR036388">
    <property type="entry name" value="WH-like_DNA-bd_sf"/>
</dbReference>
<feature type="domain" description="Transcription regulator PadR N-terminal" evidence="1">
    <location>
        <begin position="17"/>
        <end position="87"/>
    </location>
</feature>
<dbReference type="PANTHER" id="PTHR43252:SF2">
    <property type="entry name" value="TRANSCRIPTION REGULATOR, PADR-LIKE FAMILY"/>
    <property type="match status" value="1"/>
</dbReference>
<gene>
    <name evidence="3" type="ORF">EBN03_15185</name>
</gene>
<dbReference type="Pfam" id="PF10400">
    <property type="entry name" value="Vir_act_alpha_C"/>
    <property type="match status" value="1"/>
</dbReference>
<evidence type="ECO:0000313" key="3">
    <source>
        <dbReference type="EMBL" id="RMI32318.1"/>
    </source>
</evidence>
<dbReference type="OrthoDB" id="3186544at2"/>
<dbReference type="PANTHER" id="PTHR43252">
    <property type="entry name" value="TRANSCRIPTIONAL REGULATOR YQJI"/>
    <property type="match status" value="1"/>
</dbReference>
<keyword evidence="4" id="KW-1185">Reference proteome</keyword>
<dbReference type="InterPro" id="IPR018309">
    <property type="entry name" value="Tscrpt_reg_PadR_C"/>
</dbReference>
<comment type="caution">
    <text evidence="3">The sequence shown here is derived from an EMBL/GenBank/DDBJ whole genome shotgun (WGS) entry which is preliminary data.</text>
</comment>